<sequence length="83" mass="9618">MSNGVGKVYFGKMGVENCGVWEKEEEEEEKEEKEEEEVVVVNKEGEKGKRGSGHTRWTSGKRKRLRYEICVSRGTQRRGEYFG</sequence>
<feature type="compositionally biased region" description="Acidic residues" evidence="1">
    <location>
        <begin position="23"/>
        <end position="38"/>
    </location>
</feature>
<reference evidence="2" key="1">
    <citation type="submission" date="2018-11" db="EMBL/GenBank/DDBJ databases">
        <authorList>
            <consortium name="Pathogen Informatics"/>
        </authorList>
    </citation>
    <scope>NUCLEOTIDE SEQUENCE</scope>
</reference>
<dbReference type="EMBL" id="CAAALY010001251">
    <property type="protein sequence ID" value="VEL07203.1"/>
    <property type="molecule type" value="Genomic_DNA"/>
</dbReference>
<evidence type="ECO:0000313" key="3">
    <source>
        <dbReference type="Proteomes" id="UP000784294"/>
    </source>
</evidence>
<dbReference type="AlphaFoldDB" id="A0A3S4ZBB8"/>
<gene>
    <name evidence="2" type="ORF">PXEA_LOCUS643</name>
</gene>
<proteinExistence type="predicted"/>
<name>A0A3S4ZBB8_9PLAT</name>
<feature type="region of interest" description="Disordered" evidence="1">
    <location>
        <begin position="22"/>
        <end position="59"/>
    </location>
</feature>
<protein>
    <submittedName>
        <fullName evidence="2">Uncharacterized protein</fullName>
    </submittedName>
</protein>
<evidence type="ECO:0000256" key="1">
    <source>
        <dbReference type="SAM" id="MobiDB-lite"/>
    </source>
</evidence>
<keyword evidence="3" id="KW-1185">Reference proteome</keyword>
<dbReference type="Proteomes" id="UP000784294">
    <property type="component" value="Unassembled WGS sequence"/>
</dbReference>
<accession>A0A3S4ZBB8</accession>
<comment type="caution">
    <text evidence="2">The sequence shown here is derived from an EMBL/GenBank/DDBJ whole genome shotgun (WGS) entry which is preliminary data.</text>
</comment>
<evidence type="ECO:0000313" key="2">
    <source>
        <dbReference type="EMBL" id="VEL07203.1"/>
    </source>
</evidence>
<organism evidence="2 3">
    <name type="scientific">Protopolystoma xenopodis</name>
    <dbReference type="NCBI Taxonomy" id="117903"/>
    <lineage>
        <taxon>Eukaryota</taxon>
        <taxon>Metazoa</taxon>
        <taxon>Spiralia</taxon>
        <taxon>Lophotrochozoa</taxon>
        <taxon>Platyhelminthes</taxon>
        <taxon>Monogenea</taxon>
        <taxon>Polyopisthocotylea</taxon>
        <taxon>Polystomatidea</taxon>
        <taxon>Polystomatidae</taxon>
        <taxon>Protopolystoma</taxon>
    </lineage>
</organism>